<name>A0AAD4K8Z9_9MUSC</name>
<feature type="domain" description="Peptidase M12A" evidence="8">
    <location>
        <begin position="48"/>
        <end position="237"/>
    </location>
</feature>
<dbReference type="SUPFAM" id="SSF55486">
    <property type="entry name" value="Metalloproteases ('zincins'), catalytic domain"/>
    <property type="match status" value="1"/>
</dbReference>
<evidence type="ECO:0000256" key="2">
    <source>
        <dbReference type="ARBA" id="ARBA00022723"/>
    </source>
</evidence>
<dbReference type="InterPro" id="IPR034035">
    <property type="entry name" value="Astacin-like_dom"/>
</dbReference>
<keyword evidence="5 6" id="KW-0482">Metalloprotease</keyword>
<evidence type="ECO:0000256" key="4">
    <source>
        <dbReference type="ARBA" id="ARBA00022833"/>
    </source>
</evidence>
<comment type="caution">
    <text evidence="9">The sequence shown here is derived from an EMBL/GenBank/DDBJ whole genome shotgun (WGS) entry which is preliminary data.</text>
</comment>
<sequence length="237" mass="26615">MSSISCILIALSLICGCLRLMQATKSLGEMRLTAAQLQYLKGSASYRNALTWSRYYWPNSTLVYSVARGMAFADYLLVMGAMADISAKTCVKFRRTHNPGEPQVSLQSSDAGCWSHVGYLGERQTLNLGKGCMQRGVIQHELLHSLALLHMQSDPRRDQYVRINLANIRETEQYNFQIYQSTDFQLGYDYASLMHYGAYAFSKNGKATIVPLQRGVKIGQRVGLSPKDVLKLKAMYC</sequence>
<evidence type="ECO:0000256" key="6">
    <source>
        <dbReference type="PROSITE-ProRule" id="PRU01211"/>
    </source>
</evidence>
<gene>
    <name evidence="9" type="ORF">KR093_010744</name>
</gene>
<keyword evidence="10" id="KW-1185">Reference proteome</keyword>
<proteinExistence type="predicted"/>
<reference evidence="9" key="1">
    <citation type="journal article" date="2021" name="Mol. Ecol. Resour.">
        <title>Phylogenomic analyses of the genus Drosophila reveals genomic signals of climate adaptation.</title>
        <authorList>
            <person name="Li F."/>
            <person name="Rane R.V."/>
            <person name="Luria V."/>
            <person name="Xiong Z."/>
            <person name="Chen J."/>
            <person name="Li Z."/>
            <person name="Catullo R.A."/>
            <person name="Griffin P.C."/>
            <person name="Schiffer M."/>
            <person name="Pearce S."/>
            <person name="Lee S.F."/>
            <person name="McElroy K."/>
            <person name="Stocker A."/>
            <person name="Shirriffs J."/>
            <person name="Cockerell F."/>
            <person name="Coppin C."/>
            <person name="Sgro C.M."/>
            <person name="Karger A."/>
            <person name="Cain J.W."/>
            <person name="Weber J.A."/>
            <person name="Santpere G."/>
            <person name="Kirschner M.W."/>
            <person name="Hoffmann A.A."/>
            <person name="Oakeshott J.G."/>
            <person name="Zhang G."/>
        </authorList>
    </citation>
    <scope>NUCLEOTIDE SEQUENCE</scope>
    <source>
        <strain evidence="9">BGI-SZ-2011g</strain>
    </source>
</reference>
<dbReference type="AlphaFoldDB" id="A0AAD4K8Z9"/>
<dbReference type="InterPro" id="IPR024079">
    <property type="entry name" value="MetalloPept_cat_dom_sf"/>
</dbReference>
<dbReference type="Gene3D" id="3.40.390.10">
    <property type="entry name" value="Collagenase (Catalytic Domain)"/>
    <property type="match status" value="1"/>
</dbReference>
<protein>
    <recommendedName>
        <fullName evidence="7">Metalloendopeptidase</fullName>
        <ecNumber evidence="7">3.4.24.-</ecNumber>
    </recommendedName>
</protein>
<evidence type="ECO:0000256" key="1">
    <source>
        <dbReference type="ARBA" id="ARBA00022670"/>
    </source>
</evidence>
<feature type="binding site" evidence="6">
    <location>
        <position position="150"/>
    </location>
    <ligand>
        <name>Zn(2+)</name>
        <dbReference type="ChEBI" id="CHEBI:29105"/>
        <note>catalytic</note>
    </ligand>
</feature>
<dbReference type="PANTHER" id="PTHR10127:SF780">
    <property type="entry name" value="METALLOENDOPEPTIDASE"/>
    <property type="match status" value="1"/>
</dbReference>
<keyword evidence="3 6" id="KW-0378">Hydrolase</keyword>
<feature type="binding site" evidence="6">
    <location>
        <position position="140"/>
    </location>
    <ligand>
        <name>Zn(2+)</name>
        <dbReference type="ChEBI" id="CHEBI:29105"/>
        <note>catalytic</note>
    </ligand>
</feature>
<keyword evidence="7" id="KW-0732">Signal</keyword>
<dbReference type="GO" id="GO:0006508">
    <property type="term" value="P:proteolysis"/>
    <property type="evidence" value="ECO:0007669"/>
    <property type="project" value="UniProtKB-KW"/>
</dbReference>
<evidence type="ECO:0000313" key="9">
    <source>
        <dbReference type="EMBL" id="KAH8378321.1"/>
    </source>
</evidence>
<keyword evidence="2 6" id="KW-0479">Metal-binding</keyword>
<feature type="binding site" evidence="6">
    <location>
        <position position="144"/>
    </location>
    <ligand>
        <name>Zn(2+)</name>
        <dbReference type="ChEBI" id="CHEBI:29105"/>
        <note>catalytic</note>
    </ligand>
</feature>
<dbReference type="GO" id="GO:0004222">
    <property type="term" value="F:metalloendopeptidase activity"/>
    <property type="evidence" value="ECO:0007669"/>
    <property type="project" value="UniProtKB-UniRule"/>
</dbReference>
<dbReference type="InterPro" id="IPR001506">
    <property type="entry name" value="Peptidase_M12A"/>
</dbReference>
<dbReference type="PROSITE" id="PS51864">
    <property type="entry name" value="ASTACIN"/>
    <property type="match status" value="1"/>
</dbReference>
<feature type="chain" id="PRO_5041783766" description="Metalloendopeptidase" evidence="7">
    <location>
        <begin position="24"/>
        <end position="237"/>
    </location>
</feature>
<dbReference type="CDD" id="cd04280">
    <property type="entry name" value="ZnMc_astacin_like"/>
    <property type="match status" value="1"/>
</dbReference>
<comment type="caution">
    <text evidence="6">Lacks conserved residue(s) required for the propagation of feature annotation.</text>
</comment>
<keyword evidence="4 6" id="KW-0862">Zinc</keyword>
<dbReference type="EC" id="3.4.24.-" evidence="7"/>
<organism evidence="9 10">
    <name type="scientific">Drosophila rubida</name>
    <dbReference type="NCBI Taxonomy" id="30044"/>
    <lineage>
        <taxon>Eukaryota</taxon>
        <taxon>Metazoa</taxon>
        <taxon>Ecdysozoa</taxon>
        <taxon>Arthropoda</taxon>
        <taxon>Hexapoda</taxon>
        <taxon>Insecta</taxon>
        <taxon>Pterygota</taxon>
        <taxon>Neoptera</taxon>
        <taxon>Endopterygota</taxon>
        <taxon>Diptera</taxon>
        <taxon>Brachycera</taxon>
        <taxon>Muscomorpha</taxon>
        <taxon>Ephydroidea</taxon>
        <taxon>Drosophilidae</taxon>
        <taxon>Drosophila</taxon>
    </lineage>
</organism>
<dbReference type="PANTHER" id="PTHR10127">
    <property type="entry name" value="DISCOIDIN, CUB, EGF, LAMININ , AND ZINC METALLOPROTEASE DOMAIN CONTAINING"/>
    <property type="match status" value="1"/>
</dbReference>
<accession>A0AAD4K8Z9</accession>
<dbReference type="EMBL" id="JAJJHW010001127">
    <property type="protein sequence ID" value="KAH8378321.1"/>
    <property type="molecule type" value="Genomic_DNA"/>
</dbReference>
<evidence type="ECO:0000256" key="7">
    <source>
        <dbReference type="RuleBase" id="RU361183"/>
    </source>
</evidence>
<dbReference type="Pfam" id="PF01400">
    <property type="entry name" value="Astacin"/>
    <property type="match status" value="1"/>
</dbReference>
<dbReference type="Proteomes" id="UP001200034">
    <property type="component" value="Unassembled WGS sequence"/>
</dbReference>
<evidence type="ECO:0000256" key="5">
    <source>
        <dbReference type="ARBA" id="ARBA00023049"/>
    </source>
</evidence>
<evidence type="ECO:0000256" key="3">
    <source>
        <dbReference type="ARBA" id="ARBA00022801"/>
    </source>
</evidence>
<dbReference type="GO" id="GO:0008270">
    <property type="term" value="F:zinc ion binding"/>
    <property type="evidence" value="ECO:0007669"/>
    <property type="project" value="UniProtKB-UniRule"/>
</dbReference>
<dbReference type="PRINTS" id="PR00480">
    <property type="entry name" value="ASTACIN"/>
</dbReference>
<dbReference type="SMART" id="SM00235">
    <property type="entry name" value="ZnMc"/>
    <property type="match status" value="1"/>
</dbReference>
<evidence type="ECO:0000259" key="8">
    <source>
        <dbReference type="PROSITE" id="PS51864"/>
    </source>
</evidence>
<keyword evidence="1 6" id="KW-0645">Protease</keyword>
<evidence type="ECO:0000313" key="10">
    <source>
        <dbReference type="Proteomes" id="UP001200034"/>
    </source>
</evidence>
<comment type="cofactor">
    <cofactor evidence="6 7">
        <name>Zn(2+)</name>
        <dbReference type="ChEBI" id="CHEBI:29105"/>
    </cofactor>
    <text evidence="6 7">Binds 1 zinc ion per subunit.</text>
</comment>
<feature type="signal peptide" evidence="7">
    <location>
        <begin position="1"/>
        <end position="23"/>
    </location>
</feature>
<dbReference type="InterPro" id="IPR006026">
    <property type="entry name" value="Peptidase_Metallo"/>
</dbReference>
<feature type="active site" evidence="6">
    <location>
        <position position="141"/>
    </location>
</feature>